<organism evidence="1">
    <name type="scientific">marine metagenome</name>
    <dbReference type="NCBI Taxonomy" id="408172"/>
    <lineage>
        <taxon>unclassified sequences</taxon>
        <taxon>metagenomes</taxon>
        <taxon>ecological metagenomes</taxon>
    </lineage>
</organism>
<gene>
    <name evidence="1" type="ORF">METZ01_LOCUS56769</name>
</gene>
<evidence type="ECO:0000313" key="1">
    <source>
        <dbReference type="EMBL" id="SVA03915.1"/>
    </source>
</evidence>
<reference evidence="1" key="1">
    <citation type="submission" date="2018-05" db="EMBL/GenBank/DDBJ databases">
        <authorList>
            <person name="Lanie J.A."/>
            <person name="Ng W.-L."/>
            <person name="Kazmierczak K.M."/>
            <person name="Andrzejewski T.M."/>
            <person name="Davidsen T.M."/>
            <person name="Wayne K.J."/>
            <person name="Tettelin H."/>
            <person name="Glass J.I."/>
            <person name="Rusch D."/>
            <person name="Podicherti R."/>
            <person name="Tsui H.-C.T."/>
            <person name="Winkler M.E."/>
        </authorList>
    </citation>
    <scope>NUCLEOTIDE SEQUENCE</scope>
</reference>
<dbReference type="AlphaFoldDB" id="A0A381SIP5"/>
<sequence length="26" mass="2652">MRCLLLSPAVVVVRNVGVVITPTASG</sequence>
<accession>A0A381SIP5</accession>
<protein>
    <submittedName>
        <fullName evidence="1">Uncharacterized protein</fullName>
    </submittedName>
</protein>
<proteinExistence type="predicted"/>
<name>A0A381SIP5_9ZZZZ</name>
<dbReference type="EMBL" id="UINC01003165">
    <property type="protein sequence ID" value="SVA03915.1"/>
    <property type="molecule type" value="Genomic_DNA"/>
</dbReference>